<accession>A0AAE1YVQ1</accession>
<reference evidence="1" key="1">
    <citation type="submission" date="2020-06" db="EMBL/GenBank/DDBJ databases">
        <authorList>
            <person name="Li T."/>
            <person name="Hu X."/>
            <person name="Zhang T."/>
            <person name="Song X."/>
            <person name="Zhang H."/>
            <person name="Dai N."/>
            <person name="Sheng W."/>
            <person name="Hou X."/>
            <person name="Wei L."/>
        </authorList>
    </citation>
    <scope>NUCLEOTIDE SEQUENCE</scope>
    <source>
        <strain evidence="1">3651</strain>
        <tissue evidence="1">Leaf</tissue>
    </source>
</reference>
<name>A0AAE1YVQ1_9LAMI</name>
<evidence type="ECO:0000313" key="2">
    <source>
        <dbReference type="Proteomes" id="UP001293254"/>
    </source>
</evidence>
<dbReference type="AlphaFoldDB" id="A0AAE1YVQ1"/>
<evidence type="ECO:0000313" key="1">
    <source>
        <dbReference type="EMBL" id="KAK4436913.1"/>
    </source>
</evidence>
<sequence>MKFGSTISWHPYICFCCKVRLLLHVFTRRIFLNLFHVVVYKVHLDNKQKLPSYGRKATIGQFYAVILPSLEHLYDSSLELGITKMKLMALTCPSHGKRKIITSIWMSI</sequence>
<proteinExistence type="predicted"/>
<dbReference type="Proteomes" id="UP001293254">
    <property type="component" value="Unassembled WGS sequence"/>
</dbReference>
<organism evidence="1 2">
    <name type="scientific">Sesamum alatum</name>
    <dbReference type="NCBI Taxonomy" id="300844"/>
    <lineage>
        <taxon>Eukaryota</taxon>
        <taxon>Viridiplantae</taxon>
        <taxon>Streptophyta</taxon>
        <taxon>Embryophyta</taxon>
        <taxon>Tracheophyta</taxon>
        <taxon>Spermatophyta</taxon>
        <taxon>Magnoliopsida</taxon>
        <taxon>eudicotyledons</taxon>
        <taxon>Gunneridae</taxon>
        <taxon>Pentapetalae</taxon>
        <taxon>asterids</taxon>
        <taxon>lamiids</taxon>
        <taxon>Lamiales</taxon>
        <taxon>Pedaliaceae</taxon>
        <taxon>Sesamum</taxon>
    </lineage>
</organism>
<gene>
    <name evidence="1" type="ORF">Salat_0025200</name>
</gene>
<reference evidence="1" key="2">
    <citation type="journal article" date="2024" name="Plant">
        <title>Genomic evolution and insights into agronomic trait innovations of Sesamum species.</title>
        <authorList>
            <person name="Miao H."/>
            <person name="Wang L."/>
            <person name="Qu L."/>
            <person name="Liu H."/>
            <person name="Sun Y."/>
            <person name="Le M."/>
            <person name="Wang Q."/>
            <person name="Wei S."/>
            <person name="Zheng Y."/>
            <person name="Lin W."/>
            <person name="Duan Y."/>
            <person name="Cao H."/>
            <person name="Xiong S."/>
            <person name="Wang X."/>
            <person name="Wei L."/>
            <person name="Li C."/>
            <person name="Ma Q."/>
            <person name="Ju M."/>
            <person name="Zhao R."/>
            <person name="Li G."/>
            <person name="Mu C."/>
            <person name="Tian Q."/>
            <person name="Mei H."/>
            <person name="Zhang T."/>
            <person name="Gao T."/>
            <person name="Zhang H."/>
        </authorList>
    </citation>
    <scope>NUCLEOTIDE SEQUENCE</scope>
    <source>
        <strain evidence="1">3651</strain>
    </source>
</reference>
<protein>
    <submittedName>
        <fullName evidence="1">Uncharacterized protein</fullName>
    </submittedName>
</protein>
<comment type="caution">
    <text evidence="1">The sequence shown here is derived from an EMBL/GenBank/DDBJ whole genome shotgun (WGS) entry which is preliminary data.</text>
</comment>
<keyword evidence="2" id="KW-1185">Reference proteome</keyword>
<dbReference type="EMBL" id="JACGWO010000001">
    <property type="protein sequence ID" value="KAK4436913.1"/>
    <property type="molecule type" value="Genomic_DNA"/>
</dbReference>